<evidence type="ECO:0000259" key="2">
    <source>
        <dbReference type="Pfam" id="PF14742"/>
    </source>
</evidence>
<gene>
    <name evidence="4" type="ORF">FLX08_21435</name>
</gene>
<dbReference type="Gene3D" id="1.50.10.10">
    <property type="match status" value="1"/>
</dbReference>
<feature type="domain" description="Mannosylglycerate hydrolase MGH1-like glycoside hydrolase" evidence="3">
    <location>
        <begin position="444"/>
        <end position="600"/>
    </location>
</feature>
<dbReference type="EMBL" id="VIRM01000026">
    <property type="protein sequence ID" value="TQS19175.1"/>
    <property type="molecule type" value="Genomic_DNA"/>
</dbReference>
<dbReference type="AlphaFoldDB" id="A0A544YQY3"/>
<dbReference type="Pfam" id="PF14742">
    <property type="entry name" value="GDE_N_bis"/>
    <property type="match status" value="1"/>
</dbReference>
<name>A0A544YQY3_9ACTN</name>
<dbReference type="SUPFAM" id="SSF48208">
    <property type="entry name" value="Six-hairpin glycosidases"/>
    <property type="match status" value="1"/>
</dbReference>
<organism evidence="4 5">
    <name type="scientific">Microbispora hainanensis</name>
    <dbReference type="NCBI Taxonomy" id="568844"/>
    <lineage>
        <taxon>Bacteria</taxon>
        <taxon>Bacillati</taxon>
        <taxon>Actinomycetota</taxon>
        <taxon>Actinomycetes</taxon>
        <taxon>Streptosporangiales</taxon>
        <taxon>Streptosporangiaceae</taxon>
        <taxon>Microbispora</taxon>
    </lineage>
</organism>
<dbReference type="GO" id="GO:0005975">
    <property type="term" value="P:carbohydrate metabolic process"/>
    <property type="evidence" value="ECO:0007669"/>
    <property type="project" value="InterPro"/>
</dbReference>
<dbReference type="InterPro" id="IPR054491">
    <property type="entry name" value="MGH1-like_GH"/>
</dbReference>
<evidence type="ECO:0000259" key="3">
    <source>
        <dbReference type="Pfam" id="PF22422"/>
    </source>
</evidence>
<evidence type="ECO:0000256" key="1">
    <source>
        <dbReference type="SAM" id="MobiDB-lite"/>
    </source>
</evidence>
<reference evidence="4 5" key="1">
    <citation type="submission" date="2019-07" db="EMBL/GenBank/DDBJ databases">
        <title>Microbispora hainanensis DSM 45428.</title>
        <authorList>
            <person name="Thawai C."/>
        </authorList>
    </citation>
    <scope>NUCLEOTIDE SEQUENCE [LARGE SCALE GENOMIC DNA]</scope>
    <source>
        <strain evidence="4 5">DSM 45428</strain>
    </source>
</reference>
<proteinExistence type="predicted"/>
<evidence type="ECO:0000313" key="5">
    <source>
        <dbReference type="Proteomes" id="UP000316541"/>
    </source>
</evidence>
<dbReference type="InterPro" id="IPR012341">
    <property type="entry name" value="6hp_glycosidase-like_sf"/>
</dbReference>
<comment type="caution">
    <text evidence="4">The sequence shown here is derived from an EMBL/GenBank/DDBJ whole genome shotgun (WGS) entry which is preliminary data.</text>
</comment>
<dbReference type="Proteomes" id="UP000316541">
    <property type="component" value="Unassembled WGS sequence"/>
</dbReference>
<dbReference type="RefSeq" id="WP_142620656.1">
    <property type="nucleotide sequence ID" value="NZ_VIRM01000026.1"/>
</dbReference>
<sequence>MTSGWTFEGQPSAIGGGAMTLVAGGSFCVSARNGDVLPGSAHGIYYADTRLLSHWELRVDDSPIEELQVLTGEPYHATFVGRTAPRPGQAESTLLTVRDRYVGGGLSEDITIRNMSHEPAGCMVTLHIGSDVCDLFEVKTHRVHWVADVTTVADERSLRMFSGSKARGVRVVAKAGSTPVLPMINPRLLVFRVVVPARGEWTGCLQANPIIDAIETEPWYTEKQLSPLLVQRAGQLFEWDKRLPKVTTTNTALAAILRQSQKDLGALRLFDPGQPDQPPTVAAGAPWFMTLFGRDSLLSSWMALPLDPELAHGTLGRLAALQGTKVDPLTEEEPGKIMHELRYGARQDDTSAAGHAYYGSVDASPLFVILLGELRRWGLHRAAVERLIPHADAALEWIERYGMRDGFLSYRRKTDQGLLNQGWKDSFDGINFADGTIARPPIALAEVQGYVYAAYIARHYFAKEARDTETEELYRQRAADLRARFNERFWLPDRGYFAVGLDHEGRPIDALASNMGHCMWSGIVDRDKAPAVAEHLLSPRMFSGFGIRTLASDMGAYNPMSYHNGSVWPHDSALVASGLMRYGFVEEAQRIATGLLDAAHAFGDRLPELFCGFDRTDFDLPVPYPTSCSPQAWASATPIQLLRLLLRFDPWVPSRRVWIAPVLPKGFGELCISGFPIAGARVDLEAREDSGEVHVDGLPEEIRVIPEPRPPAFLRRSSACDLSEESRRSPRA</sequence>
<feature type="region of interest" description="Disordered" evidence="1">
    <location>
        <begin position="709"/>
        <end position="732"/>
    </location>
</feature>
<dbReference type="Pfam" id="PF22422">
    <property type="entry name" value="MGH1-like_GH"/>
    <property type="match status" value="1"/>
</dbReference>
<evidence type="ECO:0000313" key="4">
    <source>
        <dbReference type="EMBL" id="TQS19175.1"/>
    </source>
</evidence>
<dbReference type="InterPro" id="IPR008928">
    <property type="entry name" value="6-hairpin_glycosidase_sf"/>
</dbReference>
<dbReference type="InterPro" id="IPR032856">
    <property type="entry name" value="GDE_N_bis"/>
</dbReference>
<feature type="domain" description="Putative glycogen debranching enzyme N-terminal" evidence="2">
    <location>
        <begin position="21"/>
        <end position="205"/>
    </location>
</feature>
<protein>
    <submittedName>
        <fullName evidence="4">Amylo-alpha-1,6-glucosidase</fullName>
    </submittedName>
</protein>
<accession>A0A544YQY3</accession>